<organism evidence="8 9">
    <name type="scientific">Clostridium saccharobutylicum</name>
    <dbReference type="NCBI Taxonomy" id="169679"/>
    <lineage>
        <taxon>Bacteria</taxon>
        <taxon>Bacillati</taxon>
        <taxon>Bacillota</taxon>
        <taxon>Clostridia</taxon>
        <taxon>Eubacteriales</taxon>
        <taxon>Clostridiaceae</taxon>
        <taxon>Clostridium</taxon>
    </lineage>
</organism>
<dbReference type="SUPFAM" id="SSF103481">
    <property type="entry name" value="Multidrug resistance efflux transporter EmrE"/>
    <property type="match status" value="2"/>
</dbReference>
<keyword evidence="5 6" id="KW-0472">Membrane</keyword>
<feature type="transmembrane region" description="Helical" evidence="6">
    <location>
        <begin position="42"/>
        <end position="58"/>
    </location>
</feature>
<protein>
    <submittedName>
        <fullName evidence="8">EamA-like transporter family protein</fullName>
    </submittedName>
</protein>
<evidence type="ECO:0000313" key="8">
    <source>
        <dbReference type="EMBL" id="OOM13848.1"/>
    </source>
</evidence>
<name>A0A1S8NBV1_CLOSA</name>
<feature type="domain" description="EamA" evidence="7">
    <location>
        <begin position="153"/>
        <end position="281"/>
    </location>
</feature>
<feature type="transmembrane region" description="Helical" evidence="6">
    <location>
        <begin position="128"/>
        <end position="144"/>
    </location>
</feature>
<evidence type="ECO:0000256" key="1">
    <source>
        <dbReference type="ARBA" id="ARBA00004141"/>
    </source>
</evidence>
<keyword evidence="3 6" id="KW-0812">Transmembrane</keyword>
<feature type="domain" description="EamA" evidence="7">
    <location>
        <begin position="11"/>
        <end position="142"/>
    </location>
</feature>
<comment type="caution">
    <text evidence="8">The sequence shown here is derived from an EMBL/GenBank/DDBJ whole genome shotgun (WGS) entry which is preliminary data.</text>
</comment>
<dbReference type="EMBL" id="LZYZ01000003">
    <property type="protein sequence ID" value="OOM13848.1"/>
    <property type="molecule type" value="Genomic_DNA"/>
</dbReference>
<feature type="transmembrane region" description="Helical" evidence="6">
    <location>
        <begin position="241"/>
        <end position="261"/>
    </location>
</feature>
<evidence type="ECO:0000256" key="4">
    <source>
        <dbReference type="ARBA" id="ARBA00022989"/>
    </source>
</evidence>
<sequence length="300" mass="33810">MNLSKLSNRNKGILFIIMSAFGFAMMAAFIKLSGDLPSFQKTFFRNIVAVVIAFILILKHKESFFGRRKNQKTLLLRSTFGTLGVIFNYYSIDRLVLSDANMLNKLSPFFVIIFSALFLREKIKNKQFIAVMIAFVGALFIIKPSFTFEVIPALVGTLGGICAAAAYTCVRALSGKEKPNTIVFYFSFFSSVVTFPLMMFSYKQMSTLQLTYLILAGVFASLGQFGITLAYKYASAKEISIFDYTNILFSAIISLCLFGVLPDYLSVIGYLIIFGASFYMFLFNKKLDKEEFIKIKEIET</sequence>
<dbReference type="GO" id="GO:0016020">
    <property type="term" value="C:membrane"/>
    <property type="evidence" value="ECO:0007669"/>
    <property type="project" value="UniProtKB-SubCell"/>
</dbReference>
<comment type="similarity">
    <text evidence="2">Belongs to the EamA transporter family.</text>
</comment>
<dbReference type="PANTHER" id="PTHR22911:SF6">
    <property type="entry name" value="SOLUTE CARRIER FAMILY 35 MEMBER G1"/>
    <property type="match status" value="1"/>
</dbReference>
<evidence type="ECO:0000256" key="3">
    <source>
        <dbReference type="ARBA" id="ARBA00022692"/>
    </source>
</evidence>
<dbReference type="STRING" id="169679.CSACC_15680"/>
<dbReference type="PANTHER" id="PTHR22911">
    <property type="entry name" value="ACYL-MALONYL CONDENSING ENZYME-RELATED"/>
    <property type="match status" value="1"/>
</dbReference>
<dbReference type="AlphaFoldDB" id="A0A1S8NBV1"/>
<dbReference type="InterPro" id="IPR037185">
    <property type="entry name" value="EmrE-like"/>
</dbReference>
<feature type="transmembrane region" description="Helical" evidence="6">
    <location>
        <begin position="150"/>
        <end position="170"/>
    </location>
</feature>
<feature type="transmembrane region" description="Helical" evidence="6">
    <location>
        <begin position="74"/>
        <end position="90"/>
    </location>
</feature>
<feature type="transmembrane region" description="Helical" evidence="6">
    <location>
        <begin position="12"/>
        <end position="30"/>
    </location>
</feature>
<dbReference type="Proteomes" id="UP000191154">
    <property type="component" value="Unassembled WGS sequence"/>
</dbReference>
<feature type="transmembrane region" description="Helical" evidence="6">
    <location>
        <begin position="267"/>
        <end position="284"/>
    </location>
</feature>
<feature type="transmembrane region" description="Helical" evidence="6">
    <location>
        <begin position="212"/>
        <end position="234"/>
    </location>
</feature>
<accession>A0A1S8NBV1</accession>
<reference evidence="8 9" key="1">
    <citation type="submission" date="2016-05" db="EMBL/GenBank/DDBJ databases">
        <title>Microbial solvent formation.</title>
        <authorList>
            <person name="Poehlein A."/>
            <person name="Montoya Solano J.D."/>
            <person name="Flitsch S."/>
            <person name="Krabben P."/>
            <person name="Duerre P."/>
            <person name="Daniel R."/>
        </authorList>
    </citation>
    <scope>NUCLEOTIDE SEQUENCE [LARGE SCALE GENOMIC DNA]</scope>
    <source>
        <strain evidence="8 9">L1-8</strain>
    </source>
</reference>
<proteinExistence type="inferred from homology"/>
<feature type="transmembrane region" description="Helical" evidence="6">
    <location>
        <begin position="102"/>
        <end position="119"/>
    </location>
</feature>
<evidence type="ECO:0000256" key="2">
    <source>
        <dbReference type="ARBA" id="ARBA00007362"/>
    </source>
</evidence>
<feature type="transmembrane region" description="Helical" evidence="6">
    <location>
        <begin position="182"/>
        <end position="200"/>
    </location>
</feature>
<dbReference type="RefSeq" id="WP_077865228.1">
    <property type="nucleotide sequence ID" value="NZ_LZYZ01000003.1"/>
</dbReference>
<evidence type="ECO:0000313" key="9">
    <source>
        <dbReference type="Proteomes" id="UP000191154"/>
    </source>
</evidence>
<gene>
    <name evidence="8" type="ORF">CLOSAC_19340</name>
</gene>
<evidence type="ECO:0000259" key="7">
    <source>
        <dbReference type="Pfam" id="PF00892"/>
    </source>
</evidence>
<keyword evidence="4 6" id="KW-1133">Transmembrane helix</keyword>
<evidence type="ECO:0000256" key="5">
    <source>
        <dbReference type="ARBA" id="ARBA00023136"/>
    </source>
</evidence>
<dbReference type="InterPro" id="IPR000620">
    <property type="entry name" value="EamA_dom"/>
</dbReference>
<dbReference type="Pfam" id="PF00892">
    <property type="entry name" value="EamA"/>
    <property type="match status" value="2"/>
</dbReference>
<comment type="subcellular location">
    <subcellularLocation>
        <location evidence="1">Membrane</location>
        <topology evidence="1">Multi-pass membrane protein</topology>
    </subcellularLocation>
</comment>
<evidence type="ECO:0000256" key="6">
    <source>
        <dbReference type="SAM" id="Phobius"/>
    </source>
</evidence>